<dbReference type="Pfam" id="PF01663">
    <property type="entry name" value="Phosphodiest"/>
    <property type="match status" value="1"/>
</dbReference>
<protein>
    <submittedName>
        <fullName evidence="1">Alkaline phosphatase family protein</fullName>
    </submittedName>
</protein>
<evidence type="ECO:0000313" key="2">
    <source>
        <dbReference type="Proteomes" id="UP001594351"/>
    </source>
</evidence>
<comment type="caution">
    <text evidence="1">The sequence shown here is derived from an EMBL/GenBank/DDBJ whole genome shotgun (WGS) entry which is preliminary data.</text>
</comment>
<dbReference type="PANTHER" id="PTHR10151:SF120">
    <property type="entry name" value="BIS(5'-ADENOSYL)-TRIPHOSPHATASE"/>
    <property type="match status" value="1"/>
</dbReference>
<evidence type="ECO:0000313" key="1">
    <source>
        <dbReference type="EMBL" id="MFC1853116.1"/>
    </source>
</evidence>
<keyword evidence="2" id="KW-1185">Reference proteome</keyword>
<sequence>MMTIRQPGIHFVSFLLLPVFLLGSLPIQCFKPARQEVPTLVLGLDGAAWKFIDPLLDTGRLPHLKRLIDQGVSGSLTTLVPTQSVIIWSTILTGCLPEKHGIKGWLSGAGDQLAITSSMRKKAALWDIATANGVKGLYVNWWTSWPVNPVSGVLVSNMIFHPNVPQKIFPATMETKYQAFLNSQNDRVKLALKKQKSASGAEVDQSPIFVKDEVLFQLTEKMILDDQHSLIALYVRGLDITEHEHYHHFFPTEFSYTAANIDRFGNWISDYYCLLDRKIGRLISMLPHPLNVIIVSDHGMEAIKPDPPPIHKFLINNLLSELELLQIKDQYELQWSKTVIFQYDYHIPGPDRRLRINVKGRDPFGIVSPQQQKTLQSDIITRLRNLKVKQKDQPHTVSPLFEEVLPDEDGEADIFCRLNEQITPQDILLLPERQEQIDKYLTHFLTHTSGQHDEAPAGIVIMSGPAFQKGKILQNCHVADILPTILHIMDMPVSQEMDGEVLQAGLSKSSAAKPVRTVTAYSGSTQLQVLTRPQKDLSLPPNVEREFRDDLRSLGYIQ</sequence>
<dbReference type="PANTHER" id="PTHR10151">
    <property type="entry name" value="ECTONUCLEOTIDE PYROPHOSPHATASE/PHOSPHODIESTERASE"/>
    <property type="match status" value="1"/>
</dbReference>
<accession>A0ABV6Z3U6</accession>
<dbReference type="InterPro" id="IPR002591">
    <property type="entry name" value="Phosphodiest/P_Trfase"/>
</dbReference>
<organism evidence="1 2">
    <name type="scientific">candidate division CSSED10-310 bacterium</name>
    <dbReference type="NCBI Taxonomy" id="2855610"/>
    <lineage>
        <taxon>Bacteria</taxon>
        <taxon>Bacteria division CSSED10-310</taxon>
    </lineage>
</organism>
<name>A0ABV6Z3U6_UNCC1</name>
<dbReference type="InterPro" id="IPR017850">
    <property type="entry name" value="Alkaline_phosphatase_core_sf"/>
</dbReference>
<dbReference type="SUPFAM" id="SSF53649">
    <property type="entry name" value="Alkaline phosphatase-like"/>
    <property type="match status" value="1"/>
</dbReference>
<reference evidence="1 2" key="1">
    <citation type="submission" date="2024-09" db="EMBL/GenBank/DDBJ databases">
        <title>Laminarin stimulates single cell rates of sulfate reduction while oxygen inhibits transcriptomic activity in coastal marine sediment.</title>
        <authorList>
            <person name="Lindsay M."/>
            <person name="Orcutt B."/>
            <person name="Emerson D."/>
            <person name="Stepanauskas R."/>
            <person name="D'Angelo T."/>
        </authorList>
    </citation>
    <scope>NUCLEOTIDE SEQUENCE [LARGE SCALE GENOMIC DNA]</scope>
    <source>
        <strain evidence="1">SAG AM-311-K15</strain>
    </source>
</reference>
<dbReference type="Gene3D" id="3.40.720.10">
    <property type="entry name" value="Alkaline Phosphatase, subunit A"/>
    <property type="match status" value="2"/>
</dbReference>
<dbReference type="Proteomes" id="UP001594351">
    <property type="component" value="Unassembled WGS sequence"/>
</dbReference>
<proteinExistence type="predicted"/>
<gene>
    <name evidence="1" type="ORF">ACFL27_23205</name>
</gene>
<dbReference type="EMBL" id="JBHPBY010000426">
    <property type="protein sequence ID" value="MFC1853116.1"/>
    <property type="molecule type" value="Genomic_DNA"/>
</dbReference>